<protein>
    <submittedName>
        <fullName evidence="1">Transcription elongation factor TFIIS</fullName>
    </submittedName>
</protein>
<accession>A0ACB8JY86</accession>
<evidence type="ECO:0000313" key="2">
    <source>
        <dbReference type="Proteomes" id="UP000829398"/>
    </source>
</evidence>
<keyword evidence="1" id="KW-0648">Protein biosynthesis</keyword>
<comment type="caution">
    <text evidence="1">The sequence shown here is derived from an EMBL/GenBank/DDBJ whole genome shotgun (WGS) entry which is preliminary data.</text>
</comment>
<organism evidence="1 2">
    <name type="scientific">Citrus sinensis</name>
    <name type="common">Sweet orange</name>
    <name type="synonym">Citrus aurantium var. sinensis</name>
    <dbReference type="NCBI Taxonomy" id="2711"/>
    <lineage>
        <taxon>Eukaryota</taxon>
        <taxon>Viridiplantae</taxon>
        <taxon>Streptophyta</taxon>
        <taxon>Embryophyta</taxon>
        <taxon>Tracheophyta</taxon>
        <taxon>Spermatophyta</taxon>
        <taxon>Magnoliopsida</taxon>
        <taxon>eudicotyledons</taxon>
        <taxon>Gunneridae</taxon>
        <taxon>Pentapetalae</taxon>
        <taxon>rosids</taxon>
        <taxon>malvids</taxon>
        <taxon>Sapindales</taxon>
        <taxon>Rutaceae</taxon>
        <taxon>Aurantioideae</taxon>
        <taxon>Citrus</taxon>
    </lineage>
</organism>
<dbReference type="Proteomes" id="UP000829398">
    <property type="component" value="Chromosome 6"/>
</dbReference>
<evidence type="ECO:0000313" key="1">
    <source>
        <dbReference type="EMBL" id="KAH9737466.1"/>
    </source>
</evidence>
<sequence length="258" mass="29077">MGLSRNQIGNHVSAESMKCQAPPSRKRRFEEEDQAAFPFMKKPLQDRKIVSAGKIKCSETHVAVLPEEMASYERQSQNKQISEDALAKIPDRSAVEEKESEWDPKQDQKIVSAEIKCSDVTRTLIRERLVEALSKVGGEVEEMEKKEQVRACDPVEVAVAVESMLFKNMGPSRGTKAAVQYRAILFNVKDPKNPDFRRKLLLGEVKPETLVTMLSEEMASDERQRQTNQIREAAFAKIPDHSATVDQKSAATLECDDQ</sequence>
<keyword evidence="1" id="KW-0251">Elongation factor</keyword>
<name>A0ACB8JY86_CITSI</name>
<reference evidence="2" key="1">
    <citation type="journal article" date="2023" name="Hortic. Res.">
        <title>A chromosome-level phased genome enabling allele-level studies in sweet orange: a case study on citrus Huanglongbing tolerance.</title>
        <authorList>
            <person name="Wu B."/>
            <person name="Yu Q."/>
            <person name="Deng Z."/>
            <person name="Duan Y."/>
            <person name="Luo F."/>
            <person name="Gmitter F. Jr."/>
        </authorList>
    </citation>
    <scope>NUCLEOTIDE SEQUENCE [LARGE SCALE GENOMIC DNA]</scope>
    <source>
        <strain evidence="2">cv. Valencia</strain>
    </source>
</reference>
<proteinExistence type="predicted"/>
<gene>
    <name evidence="1" type="ORF">KPL71_018450</name>
</gene>
<dbReference type="EMBL" id="CM039175">
    <property type="protein sequence ID" value="KAH9737466.1"/>
    <property type="molecule type" value="Genomic_DNA"/>
</dbReference>
<keyword evidence="2" id="KW-1185">Reference proteome</keyword>